<sequence length="364" mass="38414">MTTTVPSPARPRVALRDRVLKLAELVTTPLLPTDYLDLIDPLRSGADLRGRIEAVLPETRDAATIVIRPGRGWRPHTPGQYVRIGIDVDGVRQWRAYSVTSDLTRTDGCISITVKAIPGGKVSNHLVHRTAPGTVIQLDQATGEFVLPAQRPAKALFVTAGSGITPVMGMLRNRAHDGCDVVLVHSAPTADDVIFAAELRDMAADGRIRLIEQHTDTAGMLDADAIAALVPDLHERSTWACGPVGMLEALEAHWAAAGLAESLYTERFRPTVLVTGEGGTVSFAKSGTTVDADGATPILDAAEEAGVLMPSGCRMGICFGCVLPLREGAVRDLRNGELTTAAPGDGVLIQTCVSAAAGACDIDH</sequence>
<dbReference type="InterPro" id="IPR001433">
    <property type="entry name" value="OxRdtase_FAD/NAD-bd"/>
</dbReference>
<keyword evidence="12" id="KW-1185">Reference proteome</keyword>
<evidence type="ECO:0000256" key="5">
    <source>
        <dbReference type="ARBA" id="ARBA00022827"/>
    </source>
</evidence>
<dbReference type="SUPFAM" id="SSF54292">
    <property type="entry name" value="2Fe-2S ferredoxin-like"/>
    <property type="match status" value="1"/>
</dbReference>
<dbReference type="Gene3D" id="3.40.50.80">
    <property type="entry name" value="Nucleotide-binding domain of ferredoxin-NADP reductase (FNR) module"/>
    <property type="match status" value="1"/>
</dbReference>
<reference evidence="12" key="1">
    <citation type="journal article" date="2019" name="Int. J. Syst. Evol. Microbiol.">
        <title>The Global Catalogue of Microorganisms (GCM) 10K type strain sequencing project: providing services to taxonomists for standard genome sequencing and annotation.</title>
        <authorList>
            <consortium name="The Broad Institute Genomics Platform"/>
            <consortium name="The Broad Institute Genome Sequencing Center for Infectious Disease"/>
            <person name="Wu L."/>
            <person name="Ma J."/>
        </authorList>
    </citation>
    <scope>NUCLEOTIDE SEQUENCE [LARGE SCALE GENOMIC DNA]</scope>
    <source>
        <strain evidence="12">JCM 15614</strain>
    </source>
</reference>
<evidence type="ECO:0000313" key="11">
    <source>
        <dbReference type="EMBL" id="GAA3177522.1"/>
    </source>
</evidence>
<dbReference type="PANTHER" id="PTHR47354:SF6">
    <property type="entry name" value="NADH OXIDOREDUCTASE HCR"/>
    <property type="match status" value="1"/>
</dbReference>
<dbReference type="Pfam" id="PF00111">
    <property type="entry name" value="Fer2"/>
    <property type="match status" value="1"/>
</dbReference>
<feature type="domain" description="2Fe-2S ferredoxin-type" evidence="9">
    <location>
        <begin position="279"/>
        <end position="364"/>
    </location>
</feature>
<dbReference type="Pfam" id="PF00970">
    <property type="entry name" value="FAD_binding_6"/>
    <property type="match status" value="1"/>
</dbReference>
<dbReference type="RefSeq" id="WP_344690203.1">
    <property type="nucleotide sequence ID" value="NZ_BAAAVV010000009.1"/>
</dbReference>
<evidence type="ECO:0000256" key="2">
    <source>
        <dbReference type="ARBA" id="ARBA00022630"/>
    </source>
</evidence>
<dbReference type="InterPro" id="IPR050415">
    <property type="entry name" value="MRET"/>
</dbReference>
<dbReference type="PROSITE" id="PS51384">
    <property type="entry name" value="FAD_FR"/>
    <property type="match status" value="1"/>
</dbReference>
<keyword evidence="8" id="KW-0411">Iron-sulfur</keyword>
<dbReference type="SUPFAM" id="SSF52343">
    <property type="entry name" value="Ferredoxin reductase-like, C-terminal NADP-linked domain"/>
    <property type="match status" value="1"/>
</dbReference>
<keyword evidence="2" id="KW-0285">Flavoprotein</keyword>
<evidence type="ECO:0000256" key="6">
    <source>
        <dbReference type="ARBA" id="ARBA00023002"/>
    </source>
</evidence>
<evidence type="ECO:0000256" key="4">
    <source>
        <dbReference type="ARBA" id="ARBA00022723"/>
    </source>
</evidence>
<evidence type="ECO:0000256" key="1">
    <source>
        <dbReference type="ARBA" id="ARBA00001974"/>
    </source>
</evidence>
<comment type="cofactor">
    <cofactor evidence="1">
        <name>FAD</name>
        <dbReference type="ChEBI" id="CHEBI:57692"/>
    </cofactor>
</comment>
<evidence type="ECO:0000256" key="7">
    <source>
        <dbReference type="ARBA" id="ARBA00023004"/>
    </source>
</evidence>
<dbReference type="InterPro" id="IPR012675">
    <property type="entry name" value="Beta-grasp_dom_sf"/>
</dbReference>
<organism evidence="11 12">
    <name type="scientific">Blastococcus jejuensis</name>
    <dbReference type="NCBI Taxonomy" id="351224"/>
    <lineage>
        <taxon>Bacteria</taxon>
        <taxon>Bacillati</taxon>
        <taxon>Actinomycetota</taxon>
        <taxon>Actinomycetes</taxon>
        <taxon>Geodermatophilales</taxon>
        <taxon>Geodermatophilaceae</taxon>
        <taxon>Blastococcus</taxon>
    </lineage>
</organism>
<dbReference type="InterPro" id="IPR017938">
    <property type="entry name" value="Riboflavin_synthase-like_b-brl"/>
</dbReference>
<evidence type="ECO:0000256" key="8">
    <source>
        <dbReference type="ARBA" id="ARBA00023014"/>
    </source>
</evidence>
<name>A0ABP6PFG2_9ACTN</name>
<dbReference type="PROSITE" id="PS51085">
    <property type="entry name" value="2FE2S_FER_2"/>
    <property type="match status" value="1"/>
</dbReference>
<keyword evidence="7" id="KW-0408">Iron</keyword>
<evidence type="ECO:0000259" key="9">
    <source>
        <dbReference type="PROSITE" id="PS51085"/>
    </source>
</evidence>
<dbReference type="PANTHER" id="PTHR47354">
    <property type="entry name" value="NADH OXIDOREDUCTASE HCR"/>
    <property type="match status" value="1"/>
</dbReference>
<dbReference type="SUPFAM" id="SSF63380">
    <property type="entry name" value="Riboflavin synthase domain-like"/>
    <property type="match status" value="1"/>
</dbReference>
<dbReference type="InterPro" id="IPR001041">
    <property type="entry name" value="2Fe-2S_ferredoxin-type"/>
</dbReference>
<dbReference type="Gene3D" id="3.10.20.30">
    <property type="match status" value="1"/>
</dbReference>
<proteinExistence type="predicted"/>
<accession>A0ABP6PFG2</accession>
<feature type="domain" description="FAD-binding FR-type" evidence="10">
    <location>
        <begin position="45"/>
        <end position="148"/>
    </location>
</feature>
<dbReference type="EMBL" id="BAAAVV010000009">
    <property type="protein sequence ID" value="GAA3177522.1"/>
    <property type="molecule type" value="Genomic_DNA"/>
</dbReference>
<comment type="caution">
    <text evidence="11">The sequence shown here is derived from an EMBL/GenBank/DDBJ whole genome shotgun (WGS) entry which is preliminary data.</text>
</comment>
<gene>
    <name evidence="11" type="ORF">GCM10010531_34130</name>
</gene>
<dbReference type="InterPro" id="IPR039261">
    <property type="entry name" value="FNR_nucleotide-bd"/>
</dbReference>
<dbReference type="Gene3D" id="2.40.30.10">
    <property type="entry name" value="Translation factors"/>
    <property type="match status" value="1"/>
</dbReference>
<dbReference type="Proteomes" id="UP001499924">
    <property type="component" value="Unassembled WGS sequence"/>
</dbReference>
<keyword evidence="4" id="KW-0479">Metal-binding</keyword>
<evidence type="ECO:0000313" key="12">
    <source>
        <dbReference type="Proteomes" id="UP001499924"/>
    </source>
</evidence>
<keyword evidence="6" id="KW-0560">Oxidoreductase</keyword>
<dbReference type="InterPro" id="IPR036010">
    <property type="entry name" value="2Fe-2S_ferredoxin-like_sf"/>
</dbReference>
<dbReference type="Pfam" id="PF00175">
    <property type="entry name" value="NAD_binding_1"/>
    <property type="match status" value="1"/>
</dbReference>
<evidence type="ECO:0000259" key="10">
    <source>
        <dbReference type="PROSITE" id="PS51384"/>
    </source>
</evidence>
<dbReference type="CDD" id="cd06216">
    <property type="entry name" value="FNR_iron_sulfur_binding_2"/>
    <property type="match status" value="1"/>
</dbReference>
<evidence type="ECO:0000256" key="3">
    <source>
        <dbReference type="ARBA" id="ARBA00022714"/>
    </source>
</evidence>
<keyword evidence="3" id="KW-0001">2Fe-2S</keyword>
<dbReference type="CDD" id="cd00207">
    <property type="entry name" value="fer2"/>
    <property type="match status" value="1"/>
</dbReference>
<dbReference type="InterPro" id="IPR008333">
    <property type="entry name" value="Cbr1-like_FAD-bd_dom"/>
</dbReference>
<protein>
    <submittedName>
        <fullName evidence="11">NADPH oxidoreductase</fullName>
    </submittedName>
</protein>
<keyword evidence="5" id="KW-0274">FAD</keyword>
<dbReference type="InterPro" id="IPR017927">
    <property type="entry name" value="FAD-bd_FR_type"/>
</dbReference>